<sequence length="162" mass="18290">MALSFAHMMTFSACLTLFLLVSSFEAAPHERYMYSMGLGKRLYSPYSFGLGKRGGSDRHRFAFGLGKRTSWDVYSEPTDMDEGVLVDRDEDPDYWMEEEKRASRPSAYSFGLGKRAKPQQDRSYYSFGLGKRDVLLADNSNPVAQAALPQVLPAAKVTRQHQ</sequence>
<comment type="caution">
    <text evidence="2">The sequence shown here is derived from an EMBL/GenBank/DDBJ whole genome shotgun (WGS) entry which is preliminary data.</text>
</comment>
<dbReference type="Proteomes" id="UP000186922">
    <property type="component" value="Unassembled WGS sequence"/>
</dbReference>
<reference evidence="2 3" key="1">
    <citation type="journal article" date="2016" name="Nat. Commun.">
        <title>Extremotolerant tardigrade genome and improved radiotolerance of human cultured cells by tardigrade-unique protein.</title>
        <authorList>
            <person name="Hashimoto T."/>
            <person name="Horikawa D.D."/>
            <person name="Saito Y."/>
            <person name="Kuwahara H."/>
            <person name="Kozuka-Hata H."/>
            <person name="Shin-I T."/>
            <person name="Minakuchi Y."/>
            <person name="Ohishi K."/>
            <person name="Motoyama A."/>
            <person name="Aizu T."/>
            <person name="Enomoto A."/>
            <person name="Kondo K."/>
            <person name="Tanaka S."/>
            <person name="Hara Y."/>
            <person name="Koshikawa S."/>
            <person name="Sagara H."/>
            <person name="Miura T."/>
            <person name="Yokobori S."/>
            <person name="Miyagawa K."/>
            <person name="Suzuki Y."/>
            <person name="Kubo T."/>
            <person name="Oyama M."/>
            <person name="Kohara Y."/>
            <person name="Fujiyama A."/>
            <person name="Arakawa K."/>
            <person name="Katayama T."/>
            <person name="Toyoda A."/>
            <person name="Kunieda T."/>
        </authorList>
    </citation>
    <scope>NUCLEOTIDE SEQUENCE [LARGE SCALE GENOMIC DNA]</scope>
    <source>
        <strain evidence="2 3">YOKOZUNA-1</strain>
    </source>
</reference>
<feature type="signal peptide" evidence="1">
    <location>
        <begin position="1"/>
        <end position="26"/>
    </location>
</feature>
<gene>
    <name evidence="2" type="primary">RvY_18303-1</name>
    <name evidence="2" type="synonym">RvY_18303.1</name>
    <name evidence="2" type="ORF">RvY_18303</name>
</gene>
<name>A0A1D1W5A1_RAMVA</name>
<organism evidence="2 3">
    <name type="scientific">Ramazzottius varieornatus</name>
    <name type="common">Water bear</name>
    <name type="synonym">Tardigrade</name>
    <dbReference type="NCBI Taxonomy" id="947166"/>
    <lineage>
        <taxon>Eukaryota</taxon>
        <taxon>Metazoa</taxon>
        <taxon>Ecdysozoa</taxon>
        <taxon>Tardigrada</taxon>
        <taxon>Eutardigrada</taxon>
        <taxon>Parachela</taxon>
        <taxon>Hypsibioidea</taxon>
        <taxon>Ramazzottiidae</taxon>
        <taxon>Ramazzottius</taxon>
    </lineage>
</organism>
<accession>A0A1D1W5A1</accession>
<keyword evidence="1" id="KW-0732">Signal</keyword>
<protein>
    <submittedName>
        <fullName evidence="2">Uncharacterized protein</fullName>
    </submittedName>
</protein>
<keyword evidence="3" id="KW-1185">Reference proteome</keyword>
<evidence type="ECO:0000256" key="1">
    <source>
        <dbReference type="SAM" id="SignalP"/>
    </source>
</evidence>
<dbReference type="AlphaFoldDB" id="A0A1D1W5A1"/>
<evidence type="ECO:0000313" key="3">
    <source>
        <dbReference type="Proteomes" id="UP000186922"/>
    </source>
</evidence>
<proteinExistence type="predicted"/>
<feature type="chain" id="PRO_5008899230" evidence="1">
    <location>
        <begin position="27"/>
        <end position="162"/>
    </location>
</feature>
<dbReference type="OrthoDB" id="10067964at2759"/>
<dbReference type="EMBL" id="BDGG01000018">
    <property type="protein sequence ID" value="GAV08640.1"/>
    <property type="molecule type" value="Genomic_DNA"/>
</dbReference>
<evidence type="ECO:0000313" key="2">
    <source>
        <dbReference type="EMBL" id="GAV08640.1"/>
    </source>
</evidence>